<keyword evidence="2" id="KW-0732">Signal</keyword>
<comment type="caution">
    <text evidence="4">The sequence shown here is derived from an EMBL/GenBank/DDBJ whole genome shotgun (WGS) entry which is preliminary data.</text>
</comment>
<dbReference type="Pfam" id="PF00691">
    <property type="entry name" value="OmpA"/>
    <property type="match status" value="1"/>
</dbReference>
<organism evidence="4 5">
    <name type="scientific">Terrimicrobium sacchariphilum</name>
    <dbReference type="NCBI Taxonomy" id="690879"/>
    <lineage>
        <taxon>Bacteria</taxon>
        <taxon>Pseudomonadati</taxon>
        <taxon>Verrucomicrobiota</taxon>
        <taxon>Terrimicrobiia</taxon>
        <taxon>Terrimicrobiales</taxon>
        <taxon>Terrimicrobiaceae</taxon>
        <taxon>Terrimicrobium</taxon>
    </lineage>
</organism>
<evidence type="ECO:0000313" key="5">
    <source>
        <dbReference type="Proteomes" id="UP000076023"/>
    </source>
</evidence>
<gene>
    <name evidence="4" type="ORF">TSACC_22630</name>
</gene>
<dbReference type="Gene3D" id="3.30.1330.60">
    <property type="entry name" value="OmpA-like domain"/>
    <property type="match status" value="1"/>
</dbReference>
<evidence type="ECO:0000256" key="2">
    <source>
        <dbReference type="SAM" id="SignalP"/>
    </source>
</evidence>
<dbReference type="SUPFAM" id="SSF103088">
    <property type="entry name" value="OmpA-like"/>
    <property type="match status" value="1"/>
</dbReference>
<evidence type="ECO:0000259" key="3">
    <source>
        <dbReference type="Pfam" id="PF00691"/>
    </source>
</evidence>
<dbReference type="PROSITE" id="PS51257">
    <property type="entry name" value="PROKAR_LIPOPROTEIN"/>
    <property type="match status" value="1"/>
</dbReference>
<feature type="region of interest" description="Disordered" evidence="1">
    <location>
        <begin position="24"/>
        <end position="62"/>
    </location>
</feature>
<name>A0A146GCF1_TERSA</name>
<feature type="signal peptide" evidence="2">
    <location>
        <begin position="1"/>
        <end position="17"/>
    </location>
</feature>
<feature type="compositionally biased region" description="Low complexity" evidence="1">
    <location>
        <begin position="45"/>
        <end position="58"/>
    </location>
</feature>
<dbReference type="OrthoDB" id="9782229at2"/>
<dbReference type="InterPro" id="IPR036737">
    <property type="entry name" value="OmpA-like_sf"/>
</dbReference>
<dbReference type="EMBL" id="BDCO01000002">
    <property type="protein sequence ID" value="GAT34206.1"/>
    <property type="molecule type" value="Genomic_DNA"/>
</dbReference>
<dbReference type="STRING" id="690879.TSACC_22630"/>
<keyword evidence="5" id="KW-1185">Reference proteome</keyword>
<accession>A0A146GCF1</accession>
<dbReference type="InterPro" id="IPR006665">
    <property type="entry name" value="OmpA-like"/>
</dbReference>
<sequence>MTGPLRLACLLAAIALAGCDRKAAPAAASTPTPAPVNEPGYAGVPEPSASPAASEAPSGQVVAPEQVNTDSANAENQAVKTEVLSRIDVMPNLTPEEKDKLYVQVERARGMGKIITIPFASGKTAVGATEIAALQEVIKLPQVQKFASDPTVVFVVLGFADKKGDPGKNQAISLQRADSVVSTLKRSGILNVTHAVGMGSSEIFDAQNLDKNRVVEVWAVLP</sequence>
<dbReference type="Proteomes" id="UP000076023">
    <property type="component" value="Unassembled WGS sequence"/>
</dbReference>
<evidence type="ECO:0000256" key="1">
    <source>
        <dbReference type="SAM" id="MobiDB-lite"/>
    </source>
</evidence>
<proteinExistence type="predicted"/>
<feature type="chain" id="PRO_5007524944" evidence="2">
    <location>
        <begin position="18"/>
        <end position="222"/>
    </location>
</feature>
<evidence type="ECO:0000313" key="4">
    <source>
        <dbReference type="EMBL" id="GAT34206.1"/>
    </source>
</evidence>
<reference evidence="5" key="1">
    <citation type="journal article" date="2017" name="Genome Announc.">
        <title>Draft Genome Sequence of Terrimicrobium sacchariphilum NM-5T, a Facultative Anaerobic Soil Bacterium of the Class Spartobacteria.</title>
        <authorList>
            <person name="Qiu Y.L."/>
            <person name="Tourlousse D.M."/>
            <person name="Matsuura N."/>
            <person name="Ohashi A."/>
            <person name="Sekiguchi Y."/>
        </authorList>
    </citation>
    <scope>NUCLEOTIDE SEQUENCE [LARGE SCALE GENOMIC DNA]</scope>
    <source>
        <strain evidence="5">NM-5</strain>
    </source>
</reference>
<dbReference type="InParanoid" id="A0A146GCF1"/>
<protein>
    <submittedName>
        <fullName evidence="4">Outer membrane protein OmpA</fullName>
    </submittedName>
</protein>
<dbReference type="RefSeq" id="WP_075079857.1">
    <property type="nucleotide sequence ID" value="NZ_BDCO01000002.1"/>
</dbReference>
<feature type="domain" description="OmpA-like" evidence="3">
    <location>
        <begin position="119"/>
        <end position="213"/>
    </location>
</feature>
<dbReference type="AlphaFoldDB" id="A0A146GCF1"/>